<dbReference type="InterPro" id="IPR042536">
    <property type="entry name" value="TFIIIC_tauA_Sfc1"/>
</dbReference>
<feature type="compositionally biased region" description="Acidic residues" evidence="1">
    <location>
        <begin position="8"/>
        <end position="17"/>
    </location>
</feature>
<reference evidence="2" key="1">
    <citation type="submission" date="2022-09" db="EMBL/GenBank/DDBJ databases">
        <title>Fusarium specimens isolated from Avocado Roots.</title>
        <authorList>
            <person name="Stajich J."/>
            <person name="Roper C."/>
            <person name="Heimlech-Rivalta G."/>
        </authorList>
    </citation>
    <scope>NUCLEOTIDE SEQUENCE</scope>
    <source>
        <strain evidence="2">CF00136</strain>
    </source>
</reference>
<dbReference type="OrthoDB" id="10537333at2759"/>
<keyword evidence="3" id="KW-1185">Reference proteome</keyword>
<evidence type="ECO:0000256" key="1">
    <source>
        <dbReference type="SAM" id="MobiDB-lite"/>
    </source>
</evidence>
<evidence type="ECO:0000313" key="3">
    <source>
        <dbReference type="Proteomes" id="UP001152049"/>
    </source>
</evidence>
<dbReference type="Proteomes" id="UP001152049">
    <property type="component" value="Unassembled WGS sequence"/>
</dbReference>
<comment type="caution">
    <text evidence="2">The sequence shown here is derived from an EMBL/GenBank/DDBJ whole genome shotgun (WGS) entry which is preliminary data.</text>
</comment>
<evidence type="ECO:0000313" key="2">
    <source>
        <dbReference type="EMBL" id="KAJ4256690.1"/>
    </source>
</evidence>
<gene>
    <name evidence="2" type="primary">TFC1_2</name>
    <name evidence="2" type="ORF">NW762_008786</name>
</gene>
<accession>A0A9W8RUJ4</accession>
<proteinExistence type="predicted"/>
<dbReference type="AlphaFoldDB" id="A0A9W8RUJ4"/>
<sequence>MEHSSDENGYESLDDTQLENGHAERNTGSVHPESAPRYPVPSRVLGAVEIPAVVENIDRAVNAFGRVPNLQHASHRCRKKLDSVLSNAREPVL</sequence>
<name>A0A9W8RUJ4_9HYPO</name>
<feature type="region of interest" description="Disordered" evidence="1">
    <location>
        <begin position="1"/>
        <end position="39"/>
    </location>
</feature>
<organism evidence="2 3">
    <name type="scientific">Fusarium torreyae</name>
    <dbReference type="NCBI Taxonomy" id="1237075"/>
    <lineage>
        <taxon>Eukaryota</taxon>
        <taxon>Fungi</taxon>
        <taxon>Dikarya</taxon>
        <taxon>Ascomycota</taxon>
        <taxon>Pezizomycotina</taxon>
        <taxon>Sordariomycetes</taxon>
        <taxon>Hypocreomycetidae</taxon>
        <taxon>Hypocreales</taxon>
        <taxon>Nectriaceae</taxon>
        <taxon>Fusarium</taxon>
    </lineage>
</organism>
<dbReference type="Gene3D" id="3.30.200.160">
    <property type="entry name" value="TFIIIC, subcomplex tauA, subunit Sfc1, barrel domain"/>
    <property type="match status" value="1"/>
</dbReference>
<dbReference type="EMBL" id="JAOQAZ010000018">
    <property type="protein sequence ID" value="KAJ4256690.1"/>
    <property type="molecule type" value="Genomic_DNA"/>
</dbReference>
<protein>
    <submittedName>
        <fullName evidence="2">Tau 95 subunit of transcription factor TFIIIC</fullName>
    </submittedName>
</protein>